<feature type="compositionally biased region" description="Polar residues" evidence="1">
    <location>
        <begin position="184"/>
        <end position="195"/>
    </location>
</feature>
<feature type="region of interest" description="Disordered" evidence="1">
    <location>
        <begin position="184"/>
        <end position="209"/>
    </location>
</feature>
<proteinExistence type="predicted"/>
<dbReference type="PANTHER" id="PTHR23187:SF3">
    <property type="entry name" value="SUMO-INTERACTING MOTIF-CONTAINING PROTEIN 1"/>
    <property type="match status" value="1"/>
</dbReference>
<dbReference type="AlphaFoldDB" id="A0A7J6BH17"/>
<evidence type="ECO:0000313" key="2">
    <source>
        <dbReference type="EMBL" id="KAF4094172.1"/>
    </source>
</evidence>
<organism evidence="2 3">
    <name type="scientific">Ameiurus melas</name>
    <name type="common">Black bullhead</name>
    <name type="synonym">Silurus melas</name>
    <dbReference type="NCBI Taxonomy" id="219545"/>
    <lineage>
        <taxon>Eukaryota</taxon>
        <taxon>Metazoa</taxon>
        <taxon>Chordata</taxon>
        <taxon>Craniata</taxon>
        <taxon>Vertebrata</taxon>
        <taxon>Euteleostomi</taxon>
        <taxon>Actinopterygii</taxon>
        <taxon>Neopterygii</taxon>
        <taxon>Teleostei</taxon>
        <taxon>Ostariophysi</taxon>
        <taxon>Siluriformes</taxon>
        <taxon>Ictaluridae</taxon>
        <taxon>Ameiurus</taxon>
    </lineage>
</organism>
<accession>A0A7J6BH17</accession>
<evidence type="ECO:0000313" key="3">
    <source>
        <dbReference type="Proteomes" id="UP000593565"/>
    </source>
</evidence>
<dbReference type="OrthoDB" id="6088715at2759"/>
<dbReference type="EMBL" id="JAAGNN010000001">
    <property type="protein sequence ID" value="KAF4094172.1"/>
    <property type="molecule type" value="Genomic_DNA"/>
</dbReference>
<evidence type="ECO:0008006" key="4">
    <source>
        <dbReference type="Google" id="ProtNLM"/>
    </source>
</evidence>
<evidence type="ECO:0000256" key="1">
    <source>
        <dbReference type="SAM" id="MobiDB-lite"/>
    </source>
</evidence>
<protein>
    <recommendedName>
        <fullName evidence="4">SUMO-interacting motif-containing protein 1</fullName>
    </recommendedName>
</protein>
<feature type="compositionally biased region" description="Polar residues" evidence="1">
    <location>
        <begin position="145"/>
        <end position="158"/>
    </location>
</feature>
<dbReference type="InterPro" id="IPR052119">
    <property type="entry name" value="ElonginBC-PRC2_ViralRestrict"/>
</dbReference>
<dbReference type="Proteomes" id="UP000593565">
    <property type="component" value="Unassembled WGS sequence"/>
</dbReference>
<sequence length="799" mass="90041">MDDVISLSSGTEEDSDIEFVSSYRDDLSNGIPFIRAELLPVTPVLIDITEHRFSSDGPRPSQRLKKLSRSTIGIIDLNNVSESCLSFTAKSCGKVHQSSYTANLATNVICLDSVDGNGDQSPVPVSRDLESSYTTRHNGVRSCLQDGSTQGSVNVSHRSSPRDISLAFEPSNGFLEFFEAQNTNHTEQTSTSSPAENPPDHDERLDSPHSWLNKALSPFSLDSPYYCPSEIDTAVFSDESLILYDDDKDQKYTTCSLDQTGSLFEVGESMELQEKTHAHTLSPYQRTRSELNPQMLPTSDRAPVPVSPTSTELLAGDSPETGSDLDMESPPSSPVKSSYTLSPPSHVALGVKDSASVLQASDTDVDGADLSERHTEDGQQISLVQFKKLKHLFGGRFQDMNAAHEDSKDFGMAEPLCRQSLSLVYSTIEENYTEGTLQLLSDLIQPCYYPPADITAHLLRGILLEPQCTQVLALEAYNLLMRTQKYHPADRSTIPWDWELISSVMAEQDEARRLRSEVRCLLLQYVLQVLEDDFQFKLPMLRLHLSITNEMISCDNRFRQVRDLMTWLLDAAKQSFCTSEDEEMQKREQNCCLKMLLILQRMLLLAMEVDLRPTCSSSKLSQELCISLNSMAPCRRLRFLLLSTLQSNLLRCKMVELLLDQSCSQKRVLPMSFKLLLHFLHTSTLAPDPSDGTERWRRWDELLQLVWMLMLSYQEVITGHLRYSITERFKLTRAPMWTHNDQVTRAAVQEAAEAFLSRAVEDLGHDIPSQIQESLSQLQEHLLSISLQLRTKTVPNVYI</sequence>
<keyword evidence="3" id="KW-1185">Reference proteome</keyword>
<comment type="caution">
    <text evidence="2">The sequence shown here is derived from an EMBL/GenBank/DDBJ whole genome shotgun (WGS) entry which is preliminary data.</text>
</comment>
<reference evidence="2 3" key="1">
    <citation type="submission" date="2020-02" db="EMBL/GenBank/DDBJ databases">
        <title>A chromosome-scale genome assembly of the black bullhead catfish (Ameiurus melas).</title>
        <authorList>
            <person name="Wen M."/>
            <person name="Zham M."/>
            <person name="Cabau C."/>
            <person name="Klopp C."/>
            <person name="Donnadieu C."/>
            <person name="Roques C."/>
            <person name="Bouchez O."/>
            <person name="Lampietro C."/>
            <person name="Jouanno E."/>
            <person name="Herpin A."/>
            <person name="Louis A."/>
            <person name="Berthelot C."/>
            <person name="Parey E."/>
            <person name="Roest-Crollius H."/>
            <person name="Braasch I."/>
            <person name="Postlethwait J."/>
            <person name="Robinson-Rechavi M."/>
            <person name="Echchiki A."/>
            <person name="Begum T."/>
            <person name="Montfort J."/>
            <person name="Schartl M."/>
            <person name="Bobe J."/>
            <person name="Guiguen Y."/>
        </authorList>
    </citation>
    <scope>NUCLEOTIDE SEQUENCE [LARGE SCALE GENOMIC DNA]</scope>
    <source>
        <strain evidence="2">M_S1</strain>
        <tissue evidence="2">Blood</tissue>
    </source>
</reference>
<feature type="region of interest" description="Disordered" evidence="1">
    <location>
        <begin position="139"/>
        <end position="158"/>
    </location>
</feature>
<dbReference type="GO" id="GO:0032184">
    <property type="term" value="F:SUMO polymer binding"/>
    <property type="evidence" value="ECO:0007669"/>
    <property type="project" value="TreeGrafter"/>
</dbReference>
<name>A0A7J6BH17_AMEME</name>
<feature type="compositionally biased region" description="Basic and acidic residues" evidence="1">
    <location>
        <begin position="198"/>
        <end position="207"/>
    </location>
</feature>
<feature type="region of interest" description="Disordered" evidence="1">
    <location>
        <begin position="293"/>
        <end position="341"/>
    </location>
</feature>
<dbReference type="PANTHER" id="PTHR23187">
    <property type="entry name" value="FLJ44216 PROTEIN-RELATED"/>
    <property type="match status" value="1"/>
</dbReference>
<gene>
    <name evidence="2" type="ORF">AMELA_G00010050</name>
</gene>